<dbReference type="Proteomes" id="UP001360560">
    <property type="component" value="Unassembled WGS sequence"/>
</dbReference>
<sequence>MMMSTETHTVVVLVGLVSSGILLDGSSSTFGSLVESTVLVGTSTGGFRRCLGLVESTVLVSTSAGGVRRCLGLVESTVLVGTGGGGDGSGSVGWANSGDDFDVRSSEVTVLTLGIRQS</sequence>
<name>A0AAV5QRK0_9ASCO</name>
<reference evidence="2 3" key="1">
    <citation type="journal article" date="2023" name="Elife">
        <title>Identification of key yeast species and microbe-microbe interactions impacting larval growth of Drosophila in the wild.</title>
        <authorList>
            <person name="Mure A."/>
            <person name="Sugiura Y."/>
            <person name="Maeda R."/>
            <person name="Honda K."/>
            <person name="Sakurai N."/>
            <person name="Takahashi Y."/>
            <person name="Watada M."/>
            <person name="Katoh T."/>
            <person name="Gotoh A."/>
            <person name="Gotoh Y."/>
            <person name="Taniguchi I."/>
            <person name="Nakamura K."/>
            <person name="Hayashi T."/>
            <person name="Katayama T."/>
            <person name="Uemura T."/>
            <person name="Hattori Y."/>
        </authorList>
    </citation>
    <scope>NUCLEOTIDE SEQUENCE [LARGE SCALE GENOMIC DNA]</scope>
    <source>
        <strain evidence="2 3">SC-9</strain>
    </source>
</reference>
<protein>
    <recommendedName>
        <fullName evidence="4">Secreted protein</fullName>
    </recommendedName>
</protein>
<evidence type="ECO:0000313" key="2">
    <source>
        <dbReference type="EMBL" id="GMM37418.1"/>
    </source>
</evidence>
<gene>
    <name evidence="2" type="ORF">DASC09_047430</name>
</gene>
<evidence type="ECO:0000256" key="1">
    <source>
        <dbReference type="SAM" id="SignalP"/>
    </source>
</evidence>
<organism evidence="2 3">
    <name type="scientific">Saccharomycopsis crataegensis</name>
    <dbReference type="NCBI Taxonomy" id="43959"/>
    <lineage>
        <taxon>Eukaryota</taxon>
        <taxon>Fungi</taxon>
        <taxon>Dikarya</taxon>
        <taxon>Ascomycota</taxon>
        <taxon>Saccharomycotina</taxon>
        <taxon>Saccharomycetes</taxon>
        <taxon>Saccharomycopsidaceae</taxon>
        <taxon>Saccharomycopsis</taxon>
    </lineage>
</organism>
<comment type="caution">
    <text evidence="2">The sequence shown here is derived from an EMBL/GenBank/DDBJ whole genome shotgun (WGS) entry which is preliminary data.</text>
</comment>
<proteinExistence type="predicted"/>
<dbReference type="RefSeq" id="XP_064854414.1">
    <property type="nucleotide sequence ID" value="XM_064998342.1"/>
</dbReference>
<keyword evidence="3" id="KW-1185">Reference proteome</keyword>
<dbReference type="AlphaFoldDB" id="A0AAV5QRK0"/>
<feature type="chain" id="PRO_5043372016" description="Secreted protein" evidence="1">
    <location>
        <begin position="29"/>
        <end position="118"/>
    </location>
</feature>
<feature type="signal peptide" evidence="1">
    <location>
        <begin position="1"/>
        <end position="28"/>
    </location>
</feature>
<accession>A0AAV5QRK0</accession>
<keyword evidence="1" id="KW-0732">Signal</keyword>
<dbReference type="EMBL" id="BTFZ01000011">
    <property type="protein sequence ID" value="GMM37418.1"/>
    <property type="molecule type" value="Genomic_DNA"/>
</dbReference>
<dbReference type="GeneID" id="90075393"/>
<evidence type="ECO:0008006" key="4">
    <source>
        <dbReference type="Google" id="ProtNLM"/>
    </source>
</evidence>
<evidence type="ECO:0000313" key="3">
    <source>
        <dbReference type="Proteomes" id="UP001360560"/>
    </source>
</evidence>